<keyword evidence="1" id="KW-1133">Transmembrane helix</keyword>
<accession>A0A9X2WBP5</accession>
<name>A0A9X2WBP5_9GAMM</name>
<protein>
    <submittedName>
        <fullName evidence="2">Uncharacterized protein</fullName>
    </submittedName>
</protein>
<sequence length="453" mass="52136">MAPTISIPQGILFVLVLMSVIGIVALFLSLSSAFKANSLPSFQLAVRFKDLMKNRIHEGKQQIYHYGPFKWWLLITILIEIPLVALFIFQTPSNAYTFPFEWYQAFKNSGLPFDILAASLAIGAVVIAIHRSELSQISHERDTQNDMISNFYSIRNHLKEELKEFRSPINKASSDPSILFSAAQHGNYHPHATIYDKEKIFSGKIQVYGEEFNEQIKEDNQLIKICYQTPKNISLDNPKVEYLYKKYRHLFILKNPHSDGQDSIYRDVFSFPQILSSGYELYTPELMHTHSYFKPLIFLNAAKTVIEMIRIASQSCLSLPLESSALSRWSMVHSKCTVDEIMVEFGLHSYKDCETKKLGSIFMYLSYKLGELPEHSSLLPGLVAEYVDNFLVDIARDTTEQIDDELFDYYVRFYQLTSAQTQLDIITSNISLSERIRLRLSIDSNHNEKFVPL</sequence>
<dbReference type="RefSeq" id="WP_260974494.1">
    <property type="nucleotide sequence ID" value="NZ_JAOANI010000002.1"/>
</dbReference>
<feature type="transmembrane region" description="Helical" evidence="1">
    <location>
        <begin position="71"/>
        <end position="89"/>
    </location>
</feature>
<dbReference type="EMBL" id="JAOANI010000002">
    <property type="protein sequence ID" value="MCT7357561.1"/>
    <property type="molecule type" value="Genomic_DNA"/>
</dbReference>
<dbReference type="Proteomes" id="UP001147830">
    <property type="component" value="Unassembled WGS sequence"/>
</dbReference>
<dbReference type="AlphaFoldDB" id="A0A9X2WBP5"/>
<evidence type="ECO:0000313" key="3">
    <source>
        <dbReference type="Proteomes" id="UP001147830"/>
    </source>
</evidence>
<feature type="transmembrane region" description="Helical" evidence="1">
    <location>
        <begin position="12"/>
        <end position="34"/>
    </location>
</feature>
<gene>
    <name evidence="2" type="ORF">NYR02_00805</name>
</gene>
<reference evidence="2" key="2">
    <citation type="submission" date="2022-08" db="EMBL/GenBank/DDBJ databases">
        <authorList>
            <person name="Dong C."/>
        </authorList>
    </citation>
    <scope>NUCLEOTIDE SEQUENCE</scope>
    <source>
        <strain evidence="2">59MF3M-4</strain>
    </source>
</reference>
<keyword evidence="1" id="KW-0472">Membrane</keyword>
<reference evidence="2" key="1">
    <citation type="journal article" date="2022" name="Front. Microbiol.">
        <title>Genome-based taxonomic rearrangement of Oceanobacter-related bacteria including the description of Thalassolituus hydrocarbonoclasticus sp. nov. and Thalassolituus pacificus sp. nov. and emended description of the genus Thalassolituus.</title>
        <authorList>
            <person name="Dong C."/>
            <person name="Wei L."/>
            <person name="Wang J."/>
            <person name="Lai Q."/>
            <person name="Huang Z."/>
            <person name="Shao Z."/>
        </authorList>
    </citation>
    <scope>NUCLEOTIDE SEQUENCE</scope>
    <source>
        <strain evidence="2">59MF3M-4</strain>
    </source>
</reference>
<feature type="transmembrane region" description="Helical" evidence="1">
    <location>
        <begin position="110"/>
        <end position="129"/>
    </location>
</feature>
<keyword evidence="3" id="KW-1185">Reference proteome</keyword>
<comment type="caution">
    <text evidence="2">The sequence shown here is derived from an EMBL/GenBank/DDBJ whole genome shotgun (WGS) entry which is preliminary data.</text>
</comment>
<evidence type="ECO:0000256" key="1">
    <source>
        <dbReference type="SAM" id="Phobius"/>
    </source>
</evidence>
<organism evidence="2 3">
    <name type="scientific">Thalassolituus pacificus</name>
    <dbReference type="NCBI Taxonomy" id="2975440"/>
    <lineage>
        <taxon>Bacteria</taxon>
        <taxon>Pseudomonadati</taxon>
        <taxon>Pseudomonadota</taxon>
        <taxon>Gammaproteobacteria</taxon>
        <taxon>Oceanospirillales</taxon>
        <taxon>Oceanospirillaceae</taxon>
        <taxon>Thalassolituus</taxon>
    </lineage>
</organism>
<proteinExistence type="predicted"/>
<evidence type="ECO:0000313" key="2">
    <source>
        <dbReference type="EMBL" id="MCT7357561.1"/>
    </source>
</evidence>
<keyword evidence="1" id="KW-0812">Transmembrane</keyword>